<dbReference type="InterPro" id="IPR000994">
    <property type="entry name" value="Pept_M24"/>
</dbReference>
<evidence type="ECO:0000256" key="6">
    <source>
        <dbReference type="ARBA" id="ARBA00022723"/>
    </source>
</evidence>
<dbReference type="EMBL" id="CP063458">
    <property type="protein sequence ID" value="QOV92223.1"/>
    <property type="molecule type" value="Genomic_DNA"/>
</dbReference>
<dbReference type="AlphaFoldDB" id="A0A7M2X3C5"/>
<reference evidence="12 13" key="1">
    <citation type="submission" date="2020-10" db="EMBL/GenBank/DDBJ databases">
        <title>Wide distribution of Phycisphaera-like planctomycetes from WD2101 soil group in peatlands and genome analysis of the first cultivated representative.</title>
        <authorList>
            <person name="Dedysh S.N."/>
            <person name="Beletsky A.V."/>
            <person name="Ivanova A."/>
            <person name="Kulichevskaya I.S."/>
            <person name="Suzina N.E."/>
            <person name="Philippov D.A."/>
            <person name="Rakitin A.L."/>
            <person name="Mardanov A.V."/>
            <person name="Ravin N.V."/>
        </authorList>
    </citation>
    <scope>NUCLEOTIDE SEQUENCE [LARGE SCALE GENOMIC DNA]</scope>
    <source>
        <strain evidence="12 13">M1803</strain>
    </source>
</reference>
<dbReference type="Pfam" id="PF00557">
    <property type="entry name" value="Peptidase_M24"/>
    <property type="match status" value="1"/>
</dbReference>
<dbReference type="SUPFAM" id="SSF53092">
    <property type="entry name" value="Creatinase/prolidase N-terminal domain"/>
    <property type="match status" value="1"/>
</dbReference>
<evidence type="ECO:0000256" key="4">
    <source>
        <dbReference type="ARBA" id="ARBA00012574"/>
    </source>
</evidence>
<comment type="catalytic activity">
    <reaction evidence="1">
        <text>Release of any N-terminal amino acid, including proline, that is linked to proline, even from a dipeptide or tripeptide.</text>
        <dbReference type="EC" id="3.4.11.9"/>
    </reaction>
</comment>
<keyword evidence="9" id="KW-0464">Manganese</keyword>
<dbReference type="Proteomes" id="UP000593765">
    <property type="component" value="Chromosome"/>
</dbReference>
<name>A0A7M2X3C5_9BACT</name>
<gene>
    <name evidence="12" type="ORF">IPV69_13050</name>
</gene>
<comment type="cofactor">
    <cofactor evidence="2">
        <name>Mn(2+)</name>
        <dbReference type="ChEBI" id="CHEBI:29035"/>
    </cofactor>
</comment>
<keyword evidence="7" id="KW-0378">Hydrolase</keyword>
<evidence type="ECO:0000256" key="1">
    <source>
        <dbReference type="ARBA" id="ARBA00001424"/>
    </source>
</evidence>
<dbReference type="GO" id="GO:0030145">
    <property type="term" value="F:manganese ion binding"/>
    <property type="evidence" value="ECO:0007669"/>
    <property type="project" value="InterPro"/>
</dbReference>
<dbReference type="SUPFAM" id="SSF55920">
    <property type="entry name" value="Creatinase/aminopeptidase"/>
    <property type="match status" value="1"/>
</dbReference>
<dbReference type="InterPro" id="IPR029149">
    <property type="entry name" value="Creatin/AminoP/Spt16_N"/>
</dbReference>
<dbReference type="Gene3D" id="3.90.230.10">
    <property type="entry name" value="Creatinase/methionine aminopeptidase superfamily"/>
    <property type="match status" value="1"/>
</dbReference>
<evidence type="ECO:0000256" key="3">
    <source>
        <dbReference type="ARBA" id="ARBA00008766"/>
    </source>
</evidence>
<evidence type="ECO:0000313" key="13">
    <source>
        <dbReference type="Proteomes" id="UP000593765"/>
    </source>
</evidence>
<keyword evidence="8" id="KW-0482">Metalloprotease</keyword>
<comment type="similarity">
    <text evidence="3 10">Belongs to the peptidase M24B family.</text>
</comment>
<dbReference type="Pfam" id="PF05195">
    <property type="entry name" value="AMP_N"/>
    <property type="match status" value="1"/>
</dbReference>
<dbReference type="InterPro" id="IPR052433">
    <property type="entry name" value="X-Pro_dipept-like"/>
</dbReference>
<accession>A0A7M2X3C5</accession>
<evidence type="ECO:0000256" key="5">
    <source>
        <dbReference type="ARBA" id="ARBA00022670"/>
    </source>
</evidence>
<evidence type="ECO:0000256" key="2">
    <source>
        <dbReference type="ARBA" id="ARBA00001936"/>
    </source>
</evidence>
<keyword evidence="12" id="KW-0031">Aminopeptidase</keyword>
<proteinExistence type="inferred from homology"/>
<evidence type="ECO:0000313" key="12">
    <source>
        <dbReference type="EMBL" id="QOV92223.1"/>
    </source>
</evidence>
<organism evidence="12 13">
    <name type="scientific">Humisphaera borealis</name>
    <dbReference type="NCBI Taxonomy" id="2807512"/>
    <lineage>
        <taxon>Bacteria</taxon>
        <taxon>Pseudomonadati</taxon>
        <taxon>Planctomycetota</taxon>
        <taxon>Phycisphaerae</taxon>
        <taxon>Tepidisphaerales</taxon>
        <taxon>Tepidisphaeraceae</taxon>
        <taxon>Humisphaera</taxon>
    </lineage>
</organism>
<dbReference type="InterPro" id="IPR007865">
    <property type="entry name" value="Aminopep_P_N"/>
</dbReference>
<protein>
    <recommendedName>
        <fullName evidence="4">Xaa-Pro aminopeptidase</fullName>
        <ecNumber evidence="4">3.4.11.9</ecNumber>
    </recommendedName>
</protein>
<keyword evidence="13" id="KW-1185">Reference proteome</keyword>
<evidence type="ECO:0000259" key="11">
    <source>
        <dbReference type="SMART" id="SM01011"/>
    </source>
</evidence>
<dbReference type="Gene3D" id="3.40.350.10">
    <property type="entry name" value="Creatinase/prolidase N-terminal domain"/>
    <property type="match status" value="1"/>
</dbReference>
<keyword evidence="5" id="KW-0645">Protease</keyword>
<dbReference type="GO" id="GO:0070006">
    <property type="term" value="F:metalloaminopeptidase activity"/>
    <property type="evidence" value="ECO:0007669"/>
    <property type="project" value="InterPro"/>
</dbReference>
<dbReference type="SMART" id="SM01011">
    <property type="entry name" value="AMP_N"/>
    <property type="match status" value="1"/>
</dbReference>
<feature type="domain" description="Aminopeptidase P N-terminal" evidence="11">
    <location>
        <begin position="6"/>
        <end position="142"/>
    </location>
</feature>
<evidence type="ECO:0000256" key="8">
    <source>
        <dbReference type="ARBA" id="ARBA00023049"/>
    </source>
</evidence>
<evidence type="ECO:0000256" key="7">
    <source>
        <dbReference type="ARBA" id="ARBA00022801"/>
    </source>
</evidence>
<dbReference type="PROSITE" id="PS00491">
    <property type="entry name" value="PROLINE_PEPTIDASE"/>
    <property type="match status" value="1"/>
</dbReference>
<evidence type="ECO:0000256" key="9">
    <source>
        <dbReference type="ARBA" id="ARBA00023211"/>
    </source>
</evidence>
<dbReference type="GO" id="GO:0006508">
    <property type="term" value="P:proteolysis"/>
    <property type="evidence" value="ECO:0007669"/>
    <property type="project" value="UniProtKB-KW"/>
</dbReference>
<dbReference type="InterPro" id="IPR036005">
    <property type="entry name" value="Creatinase/aminopeptidase-like"/>
</dbReference>
<dbReference type="PANTHER" id="PTHR43226:SF4">
    <property type="entry name" value="XAA-PRO AMINOPEPTIDASE 3"/>
    <property type="match status" value="1"/>
</dbReference>
<dbReference type="KEGG" id="hbs:IPV69_13050"/>
<keyword evidence="6 10" id="KW-0479">Metal-binding</keyword>
<dbReference type="RefSeq" id="WP_206295555.1">
    <property type="nucleotide sequence ID" value="NZ_CP063458.1"/>
</dbReference>
<dbReference type="InterPro" id="IPR001131">
    <property type="entry name" value="Peptidase_M24B_aminopep-P_CS"/>
</dbReference>
<sequence length="430" mass="48556">MRHAPIPADLFIANRQRLAAMLDPRSLAVVVANDQLATNADGSVSYVPNSDLFYLTGVEQEETILVLFPQAADERNREILFVREPIEYLKIWEGHKLSKDEAKSLTGITTIKWLSEFPVAFRSLMIEAQNVYLNANEHGRAHVEHDNADTRFAHKTQAAFPLHTYRRLAPLLHKLRVRKSQQEIDLLQKAVDITAAGFDRLLKFVKPGVWENEVEAELAHEYTRNRARFAYNAIIASGGNANVLHYNSNDQQCKDGDVLLMDVAANYANYAADLTRTIPINGRFTARQRKVYDAVLRVMRQSIAGATVGKMHRQWQNESRAMMNQELLQLGLITQEQVDKHTEDEPACKKYFMHGLGHVLGIDVHDVGPMWEPFAPGWVLTVEPGIYIPDEGFGVRLENNIVVTESGPIDLTGNIPVEAEEIEQIMNKGR</sequence>
<dbReference type="EC" id="3.4.11.9" evidence="4"/>
<dbReference type="PANTHER" id="PTHR43226">
    <property type="entry name" value="XAA-PRO AMINOPEPTIDASE 3"/>
    <property type="match status" value="1"/>
</dbReference>
<evidence type="ECO:0000256" key="10">
    <source>
        <dbReference type="RuleBase" id="RU000590"/>
    </source>
</evidence>